<dbReference type="GeneID" id="25267487"/>
<proteinExistence type="predicted"/>
<gene>
    <name evidence="1" type="ORF">K437DRAFT_44355</name>
</gene>
<dbReference type="InParanoid" id="A0A066WHI1"/>
<evidence type="ECO:0000313" key="1">
    <source>
        <dbReference type="EMBL" id="KDN51973.1"/>
    </source>
</evidence>
<dbReference type="AlphaFoldDB" id="A0A066WHI1"/>
<dbReference type="HOGENOM" id="CLU_1866509_0_0_1"/>
<comment type="caution">
    <text evidence="1">The sequence shown here is derived from an EMBL/GenBank/DDBJ whole genome shotgun (WGS) entry which is preliminary data.</text>
</comment>
<name>A0A066WHI1_TILAU</name>
<keyword evidence="2" id="KW-1185">Reference proteome</keyword>
<accession>A0A066WHI1</accession>
<dbReference type="Proteomes" id="UP000027361">
    <property type="component" value="Unassembled WGS sequence"/>
</dbReference>
<organism evidence="1 2">
    <name type="scientific">Tilletiaria anomala (strain ATCC 24038 / CBS 436.72 / UBC 951)</name>
    <dbReference type="NCBI Taxonomy" id="1037660"/>
    <lineage>
        <taxon>Eukaryota</taxon>
        <taxon>Fungi</taxon>
        <taxon>Dikarya</taxon>
        <taxon>Basidiomycota</taxon>
        <taxon>Ustilaginomycotina</taxon>
        <taxon>Exobasidiomycetes</taxon>
        <taxon>Georgefischeriales</taxon>
        <taxon>Tilletiariaceae</taxon>
        <taxon>Tilletiaria</taxon>
    </lineage>
</organism>
<protein>
    <submittedName>
        <fullName evidence="1">Uncharacterized protein</fullName>
    </submittedName>
</protein>
<dbReference type="RefSeq" id="XP_013244795.1">
    <property type="nucleotide sequence ID" value="XM_013389341.1"/>
</dbReference>
<reference evidence="1 2" key="1">
    <citation type="submission" date="2014-05" db="EMBL/GenBank/DDBJ databases">
        <title>Draft genome sequence of a rare smut relative, Tilletiaria anomala UBC 951.</title>
        <authorList>
            <consortium name="DOE Joint Genome Institute"/>
            <person name="Toome M."/>
            <person name="Kuo A."/>
            <person name="Henrissat B."/>
            <person name="Lipzen A."/>
            <person name="Tritt A."/>
            <person name="Yoshinaga Y."/>
            <person name="Zane M."/>
            <person name="Barry K."/>
            <person name="Grigoriev I.V."/>
            <person name="Spatafora J.W."/>
            <person name="Aimea M.C."/>
        </authorList>
    </citation>
    <scope>NUCLEOTIDE SEQUENCE [LARGE SCALE GENOMIC DNA]</scope>
    <source>
        <strain evidence="1 2">UBC 951</strain>
    </source>
</reference>
<evidence type="ECO:0000313" key="2">
    <source>
        <dbReference type="Proteomes" id="UP000027361"/>
    </source>
</evidence>
<dbReference type="EMBL" id="JMSN01000015">
    <property type="protein sequence ID" value="KDN51973.1"/>
    <property type="molecule type" value="Genomic_DNA"/>
</dbReference>
<sequence>MSERLRFKQDEQQPVWSRLGGVPMGGCVGVCTYVVNARAAAERVKVLRQFALAKKGRRSDHEMTFSRGCAVQCTVLCCAYKYPVPTPRHVSVFGVSWAEAALWAWNPAKKTMHRRLQYVYVLCEVCKEAIFGAPADR</sequence>